<feature type="region of interest" description="Disordered" evidence="1">
    <location>
        <begin position="13"/>
        <end position="43"/>
    </location>
</feature>
<sequence>MVEDRFAQDEGHYIDNSHRHIPSSGQEEGSCSHDVVVPNNHDGEEDYHDDLDLDILFDCVVVPVPGGHLNSNAAVFIPITGGSQDLYFANTTAYRHLHHLVCARSSRSRWKRWRWRRPWGGQIQLPRPRERQRLRGRVLPVCGFSDPRSWE</sequence>
<protein>
    <submittedName>
        <fullName evidence="2">Uncharacterized protein</fullName>
    </submittedName>
</protein>
<keyword evidence="3" id="KW-1185">Reference proteome</keyword>
<dbReference type="AlphaFoldDB" id="A0A0E0NG38"/>
<name>A0A0E0NG38_ORYRU</name>
<evidence type="ECO:0000313" key="3">
    <source>
        <dbReference type="Proteomes" id="UP000008022"/>
    </source>
</evidence>
<reference evidence="2" key="2">
    <citation type="submission" date="2015-06" db="UniProtKB">
        <authorList>
            <consortium name="EnsemblPlants"/>
        </authorList>
    </citation>
    <scope>IDENTIFICATION</scope>
</reference>
<accession>A0A0E0NG38</accession>
<dbReference type="HOGENOM" id="CLU_145704_0_0_1"/>
<proteinExistence type="predicted"/>
<dbReference type="OMA" id="HYIDNSH"/>
<evidence type="ECO:0000313" key="2">
    <source>
        <dbReference type="EnsemblPlants" id="ORUFI02G20670.1"/>
    </source>
</evidence>
<organism evidence="2 3">
    <name type="scientific">Oryza rufipogon</name>
    <name type="common">Brownbeard rice</name>
    <name type="synonym">Asian wild rice</name>
    <dbReference type="NCBI Taxonomy" id="4529"/>
    <lineage>
        <taxon>Eukaryota</taxon>
        <taxon>Viridiplantae</taxon>
        <taxon>Streptophyta</taxon>
        <taxon>Embryophyta</taxon>
        <taxon>Tracheophyta</taxon>
        <taxon>Spermatophyta</taxon>
        <taxon>Magnoliopsida</taxon>
        <taxon>Liliopsida</taxon>
        <taxon>Poales</taxon>
        <taxon>Poaceae</taxon>
        <taxon>BOP clade</taxon>
        <taxon>Oryzoideae</taxon>
        <taxon>Oryzeae</taxon>
        <taxon>Oryzinae</taxon>
        <taxon>Oryza</taxon>
    </lineage>
</organism>
<reference evidence="3" key="1">
    <citation type="submission" date="2013-06" db="EMBL/GenBank/DDBJ databases">
        <authorList>
            <person name="Zhao Q."/>
        </authorList>
    </citation>
    <scope>NUCLEOTIDE SEQUENCE</scope>
    <source>
        <strain evidence="3">cv. W1943</strain>
    </source>
</reference>
<dbReference type="eggNOG" id="ENOG502S4QV">
    <property type="taxonomic scope" value="Eukaryota"/>
</dbReference>
<dbReference type="Proteomes" id="UP000008022">
    <property type="component" value="Unassembled WGS sequence"/>
</dbReference>
<dbReference type="EnsemblPlants" id="ORUFI02G20670.1">
    <property type="protein sequence ID" value="ORUFI02G20670.1"/>
    <property type="gene ID" value="ORUFI02G20670"/>
</dbReference>
<evidence type="ECO:0000256" key="1">
    <source>
        <dbReference type="SAM" id="MobiDB-lite"/>
    </source>
</evidence>
<dbReference type="Gramene" id="ORUFI02G20670.1">
    <property type="protein sequence ID" value="ORUFI02G20670.1"/>
    <property type="gene ID" value="ORUFI02G20670"/>
</dbReference>